<feature type="compositionally biased region" description="Basic and acidic residues" evidence="1">
    <location>
        <begin position="129"/>
        <end position="138"/>
    </location>
</feature>
<reference evidence="2" key="2">
    <citation type="submission" date="2017-10" db="EMBL/GenBank/DDBJ databases">
        <title>Ladona fulva Genome sequencing and assembly.</title>
        <authorList>
            <person name="Murali S."/>
            <person name="Richards S."/>
            <person name="Bandaranaike D."/>
            <person name="Bellair M."/>
            <person name="Blankenburg K."/>
            <person name="Chao H."/>
            <person name="Dinh H."/>
            <person name="Doddapaneni H."/>
            <person name="Dugan-Rocha S."/>
            <person name="Elkadiri S."/>
            <person name="Gnanaolivu R."/>
            <person name="Hernandez B."/>
            <person name="Skinner E."/>
            <person name="Javaid M."/>
            <person name="Lee S."/>
            <person name="Li M."/>
            <person name="Ming W."/>
            <person name="Munidasa M."/>
            <person name="Muniz J."/>
            <person name="Nguyen L."/>
            <person name="Hughes D."/>
            <person name="Osuji N."/>
            <person name="Pu L.-L."/>
            <person name="Puazo M."/>
            <person name="Qu C."/>
            <person name="Quiroz J."/>
            <person name="Raj R."/>
            <person name="Weissenberger G."/>
            <person name="Xin Y."/>
            <person name="Zou X."/>
            <person name="Han Y."/>
            <person name="Worley K."/>
            <person name="Muzny D."/>
            <person name="Gibbs R."/>
        </authorList>
    </citation>
    <scope>NUCLEOTIDE SEQUENCE</scope>
    <source>
        <strain evidence="2">Sampled in the wild</strain>
    </source>
</reference>
<feature type="compositionally biased region" description="Basic and acidic residues" evidence="1">
    <location>
        <begin position="207"/>
        <end position="217"/>
    </location>
</feature>
<comment type="caution">
    <text evidence="2">The sequence shown here is derived from an EMBL/GenBank/DDBJ whole genome shotgun (WGS) entry which is preliminary data.</text>
</comment>
<dbReference type="AlphaFoldDB" id="A0A8K0JTQ0"/>
<name>A0A8K0JTQ0_LADFU</name>
<feature type="region of interest" description="Disordered" evidence="1">
    <location>
        <begin position="599"/>
        <end position="618"/>
    </location>
</feature>
<feature type="compositionally biased region" description="Basic and acidic residues" evidence="1">
    <location>
        <begin position="72"/>
        <end position="83"/>
    </location>
</feature>
<gene>
    <name evidence="2" type="ORF">J437_LFUL000862</name>
</gene>
<keyword evidence="3" id="KW-1185">Reference proteome</keyword>
<dbReference type="OrthoDB" id="421226at2759"/>
<dbReference type="Proteomes" id="UP000792457">
    <property type="component" value="Unassembled WGS sequence"/>
</dbReference>
<feature type="compositionally biased region" description="Basic and acidic residues" evidence="1">
    <location>
        <begin position="46"/>
        <end position="55"/>
    </location>
</feature>
<feature type="compositionally biased region" description="Low complexity" evidence="1">
    <location>
        <begin position="600"/>
        <end position="618"/>
    </location>
</feature>
<proteinExistence type="predicted"/>
<evidence type="ECO:0000313" key="2">
    <source>
        <dbReference type="EMBL" id="KAG8222099.1"/>
    </source>
</evidence>
<dbReference type="EMBL" id="KZ308123">
    <property type="protein sequence ID" value="KAG8222099.1"/>
    <property type="molecule type" value="Genomic_DNA"/>
</dbReference>
<sequence>MSHVKSDDSGGEAACGRTSPPEQHQGKRKRSRTKDQGSEDADGEEGDKSNEEQQPKMEVIGEGLPLLTRLRMLREKEERERKMREKRKSSKEEPEAEKREKPKEEEQESKSKPVEVIGEGLPLLTRLRMLREKEEREAAASAAAEKSDTQPENGTRRKASLNAVGASAPTSPSPTSEEEVKSTPAKTDRKTAPGRGKFLIQRLILQKAREEKEKENQEISGSQRSTSQPHGNVSEKDSSSTSSDATLPAAHPCIENADGSSVNVSSTATTASQISVAIVPPRTRDLNQSECELQMDSVDRRFSADKGHLSEFGEEVQDTCTRTTLAQVTGPSIQTLAGDSVSINQDSDAQSTSASNAVSCVIVQVEAEEVGEGEMIGQVTEEPENELCSAAVESKKEHRTAKPHMLHLRGEKNYVSVDDLSPEYSGLPFVKKLKILNDRQRLAELEKSSSLDSGDCLERTGICYRNLSRSFSDASYISHLGPPVTFRRFDSLGPPQTLTLVKDKESDCDERIEEDLRAFSPESNETLERRNLKSILKKLSGSIGGEEVSAKAGTEKSEGMTNNVGATARDLCQLMHAPTVEGYAARHSKLTKSVTFNRDTLASPPRTPTTTSVTPTSPVLFTPEASITSTFHEKQHVVQELSSLQLPSISNLNSTGVLPPQDRVHFIHQGSRDHRENREEYFEEVIFGIKQVIQNHLINWRIKKNFGQFG</sequence>
<feature type="region of interest" description="Disordered" evidence="1">
    <location>
        <begin position="1"/>
        <end position="258"/>
    </location>
</feature>
<evidence type="ECO:0000313" key="3">
    <source>
        <dbReference type="Proteomes" id="UP000792457"/>
    </source>
</evidence>
<organism evidence="2 3">
    <name type="scientific">Ladona fulva</name>
    <name type="common">Scarce chaser dragonfly</name>
    <name type="synonym">Libellula fulva</name>
    <dbReference type="NCBI Taxonomy" id="123851"/>
    <lineage>
        <taxon>Eukaryota</taxon>
        <taxon>Metazoa</taxon>
        <taxon>Ecdysozoa</taxon>
        <taxon>Arthropoda</taxon>
        <taxon>Hexapoda</taxon>
        <taxon>Insecta</taxon>
        <taxon>Pterygota</taxon>
        <taxon>Palaeoptera</taxon>
        <taxon>Odonata</taxon>
        <taxon>Epiprocta</taxon>
        <taxon>Anisoptera</taxon>
        <taxon>Libelluloidea</taxon>
        <taxon>Libellulidae</taxon>
        <taxon>Ladona</taxon>
    </lineage>
</organism>
<feature type="compositionally biased region" description="Basic and acidic residues" evidence="1">
    <location>
        <begin position="178"/>
        <end position="191"/>
    </location>
</feature>
<reference evidence="2" key="1">
    <citation type="submission" date="2013-04" db="EMBL/GenBank/DDBJ databases">
        <authorList>
            <person name="Qu J."/>
            <person name="Murali S.C."/>
            <person name="Bandaranaike D."/>
            <person name="Bellair M."/>
            <person name="Blankenburg K."/>
            <person name="Chao H."/>
            <person name="Dinh H."/>
            <person name="Doddapaneni H."/>
            <person name="Downs B."/>
            <person name="Dugan-Rocha S."/>
            <person name="Elkadiri S."/>
            <person name="Gnanaolivu R.D."/>
            <person name="Hernandez B."/>
            <person name="Javaid M."/>
            <person name="Jayaseelan J.C."/>
            <person name="Lee S."/>
            <person name="Li M."/>
            <person name="Ming W."/>
            <person name="Munidasa M."/>
            <person name="Muniz J."/>
            <person name="Nguyen L."/>
            <person name="Ongeri F."/>
            <person name="Osuji N."/>
            <person name="Pu L.-L."/>
            <person name="Puazo M."/>
            <person name="Qu C."/>
            <person name="Quiroz J."/>
            <person name="Raj R."/>
            <person name="Weissenberger G."/>
            <person name="Xin Y."/>
            <person name="Zou X."/>
            <person name="Han Y."/>
            <person name="Richards S."/>
            <person name="Worley K."/>
            <person name="Muzny D."/>
            <person name="Gibbs R."/>
        </authorList>
    </citation>
    <scope>NUCLEOTIDE SEQUENCE</scope>
    <source>
        <strain evidence="2">Sampled in the wild</strain>
    </source>
</reference>
<accession>A0A8K0JTQ0</accession>
<feature type="compositionally biased region" description="Basic and acidic residues" evidence="1">
    <location>
        <begin position="90"/>
        <end position="113"/>
    </location>
</feature>
<evidence type="ECO:0000256" key="1">
    <source>
        <dbReference type="SAM" id="MobiDB-lite"/>
    </source>
</evidence>
<feature type="compositionally biased region" description="Polar residues" evidence="1">
    <location>
        <begin position="218"/>
        <end position="231"/>
    </location>
</feature>
<protein>
    <submittedName>
        <fullName evidence="2">Uncharacterized protein</fullName>
    </submittedName>
</protein>